<dbReference type="AlphaFoldDB" id="A0A6S7IL75"/>
<keyword evidence="3" id="KW-1185">Reference proteome</keyword>
<name>A0A6S7IL75_PARCT</name>
<evidence type="ECO:0000313" key="3">
    <source>
        <dbReference type="Proteomes" id="UP001152795"/>
    </source>
</evidence>
<evidence type="ECO:0000313" key="2">
    <source>
        <dbReference type="EMBL" id="CAB4018426.1"/>
    </source>
</evidence>
<comment type="caution">
    <text evidence="2">The sequence shown here is derived from an EMBL/GenBank/DDBJ whole genome shotgun (WGS) entry which is preliminary data.</text>
</comment>
<dbReference type="Proteomes" id="UP001152795">
    <property type="component" value="Unassembled WGS sequence"/>
</dbReference>
<dbReference type="OrthoDB" id="10454870at2759"/>
<accession>A0A6S7IL75</accession>
<proteinExistence type="predicted"/>
<feature type="region of interest" description="Disordered" evidence="1">
    <location>
        <begin position="1"/>
        <end position="53"/>
    </location>
</feature>
<protein>
    <submittedName>
        <fullName evidence="2">Uncharacterized protein</fullName>
    </submittedName>
</protein>
<sequence>MDNIDKSFQEEPPGELSDDELNISFQQLDVDECDDDIPTTPPHSPQDCHESPRTIRTRAEKHALTPESKAAAESKPKRLAAYNLSSHQCNERRQLLSNELEYLVQYKEDPNAHIKQSLLMVCSTWNLKKRVSLPELLKRLFQIVPRRSLWLTVNQCILLVVYTNLLIKSYGRSNPLVSKELFKEDNKDILVIQDQIKNMEQCLLKDEENIDSALDASNMDLAKTLSVKHCLNLQNYFKFHAALVTLYQHKIQKLEDSQGDGPINLSQKGQIAKEMKVMEDICCIGLKAGGDGDHVESVSDMNIFADLLLNFEEKCPLLHSVLETLLVTDSRRRVHKTAEYKLTCGVNALALLPSVRECDYLV</sequence>
<gene>
    <name evidence="2" type="ORF">PACLA_8A043351</name>
</gene>
<evidence type="ECO:0000256" key="1">
    <source>
        <dbReference type="SAM" id="MobiDB-lite"/>
    </source>
</evidence>
<organism evidence="2 3">
    <name type="scientific">Paramuricea clavata</name>
    <name type="common">Red gorgonian</name>
    <name type="synonym">Violescent sea-whip</name>
    <dbReference type="NCBI Taxonomy" id="317549"/>
    <lineage>
        <taxon>Eukaryota</taxon>
        <taxon>Metazoa</taxon>
        <taxon>Cnidaria</taxon>
        <taxon>Anthozoa</taxon>
        <taxon>Octocorallia</taxon>
        <taxon>Malacalcyonacea</taxon>
        <taxon>Plexauridae</taxon>
        <taxon>Paramuricea</taxon>
    </lineage>
</organism>
<feature type="compositionally biased region" description="Acidic residues" evidence="1">
    <location>
        <begin position="12"/>
        <end position="21"/>
    </location>
</feature>
<reference evidence="2" key="1">
    <citation type="submission" date="2020-04" db="EMBL/GenBank/DDBJ databases">
        <authorList>
            <person name="Alioto T."/>
            <person name="Alioto T."/>
            <person name="Gomez Garrido J."/>
        </authorList>
    </citation>
    <scope>NUCLEOTIDE SEQUENCE</scope>
    <source>
        <strain evidence="2">A484AB</strain>
    </source>
</reference>
<dbReference type="EMBL" id="CACRXK020009998">
    <property type="protein sequence ID" value="CAB4018426.1"/>
    <property type="molecule type" value="Genomic_DNA"/>
</dbReference>